<dbReference type="Gene3D" id="3.30.420.40">
    <property type="match status" value="2"/>
</dbReference>
<protein>
    <recommendedName>
        <fullName evidence="6">Acetate kinase</fullName>
        <ecNumber evidence="6">2.7.2.1</ecNumber>
    </recommendedName>
    <alternativeName>
        <fullName evidence="6">Acetokinase</fullName>
    </alternativeName>
</protein>
<evidence type="ECO:0000313" key="9">
    <source>
        <dbReference type="Proteomes" id="UP000502498"/>
    </source>
</evidence>
<dbReference type="GO" id="GO:0008776">
    <property type="term" value="F:acetate kinase activity"/>
    <property type="evidence" value="ECO:0007669"/>
    <property type="project" value="UniProtKB-UniRule"/>
</dbReference>
<organism evidence="8 9">
    <name type="scientific">Microbacterium hominis</name>
    <dbReference type="NCBI Taxonomy" id="162426"/>
    <lineage>
        <taxon>Bacteria</taxon>
        <taxon>Bacillati</taxon>
        <taxon>Actinomycetota</taxon>
        <taxon>Actinomycetes</taxon>
        <taxon>Micrococcales</taxon>
        <taxon>Microbacteriaceae</taxon>
        <taxon>Microbacterium</taxon>
    </lineage>
</organism>
<dbReference type="HAMAP" id="MF_00020">
    <property type="entry name" value="Acetate_kinase"/>
    <property type="match status" value="1"/>
</dbReference>
<dbReference type="NCBIfam" id="TIGR00016">
    <property type="entry name" value="ackA"/>
    <property type="match status" value="1"/>
</dbReference>
<evidence type="ECO:0000313" key="8">
    <source>
        <dbReference type="EMBL" id="QKJ18759.1"/>
    </source>
</evidence>
<dbReference type="GO" id="GO:0005737">
    <property type="term" value="C:cytoplasm"/>
    <property type="evidence" value="ECO:0007669"/>
    <property type="project" value="UniProtKB-SubCell"/>
</dbReference>
<dbReference type="PANTHER" id="PTHR21060:SF15">
    <property type="entry name" value="ACETATE KINASE-RELATED"/>
    <property type="match status" value="1"/>
</dbReference>
<evidence type="ECO:0000256" key="5">
    <source>
        <dbReference type="ARBA" id="ARBA00022840"/>
    </source>
</evidence>
<dbReference type="Pfam" id="PF00871">
    <property type="entry name" value="Acetate_kinase"/>
    <property type="match status" value="1"/>
</dbReference>
<dbReference type="SUPFAM" id="SSF53067">
    <property type="entry name" value="Actin-like ATPase domain"/>
    <property type="match status" value="2"/>
</dbReference>
<feature type="binding site" evidence="6">
    <location>
        <position position="106"/>
    </location>
    <ligand>
        <name>substrate</name>
    </ligand>
</feature>
<dbReference type="EMBL" id="CP054038">
    <property type="protein sequence ID" value="QKJ18759.1"/>
    <property type="molecule type" value="Genomic_DNA"/>
</dbReference>
<dbReference type="GO" id="GO:0000287">
    <property type="term" value="F:magnesium ion binding"/>
    <property type="evidence" value="ECO:0007669"/>
    <property type="project" value="UniProtKB-UniRule"/>
</dbReference>
<comment type="similarity">
    <text evidence="1 6 7">Belongs to the acetokinase family.</text>
</comment>
<feature type="binding site" evidence="6">
    <location>
        <position position="406"/>
    </location>
    <ligand>
        <name>Mg(2+)</name>
        <dbReference type="ChEBI" id="CHEBI:18420"/>
    </ligand>
</feature>
<keyword evidence="2 6" id="KW-0808">Transferase</keyword>
<evidence type="ECO:0000256" key="1">
    <source>
        <dbReference type="ARBA" id="ARBA00008748"/>
    </source>
</evidence>
<feature type="binding site" evidence="6">
    <location>
        <position position="18"/>
    </location>
    <ligand>
        <name>ATP</name>
        <dbReference type="ChEBI" id="CHEBI:30616"/>
    </ligand>
</feature>
<dbReference type="InterPro" id="IPR023865">
    <property type="entry name" value="Aliphatic_acid_kinase_CS"/>
</dbReference>
<feature type="binding site" evidence="6">
    <location>
        <begin position="223"/>
        <end position="227"/>
    </location>
    <ligand>
        <name>ATP</name>
        <dbReference type="ChEBI" id="CHEBI:30616"/>
    </ligand>
</feature>
<keyword evidence="5 6" id="KW-0067">ATP-binding</keyword>
<keyword evidence="6" id="KW-0479">Metal-binding</keyword>
<dbReference type="UniPathway" id="UPA00340">
    <property type="reaction ID" value="UER00458"/>
</dbReference>
<keyword evidence="6" id="KW-0460">Magnesium</keyword>
<dbReference type="EC" id="2.7.2.1" evidence="6"/>
<feature type="site" description="Transition state stabilizer" evidence="6">
    <location>
        <position position="256"/>
    </location>
</feature>
<name>A0A7D4Q765_9MICO</name>
<dbReference type="PRINTS" id="PR00471">
    <property type="entry name" value="ACETATEKNASE"/>
</dbReference>
<comment type="subcellular location">
    <subcellularLocation>
        <location evidence="6">Cytoplasm</location>
    </subcellularLocation>
</comment>
<dbReference type="GO" id="GO:0006085">
    <property type="term" value="P:acetyl-CoA biosynthetic process"/>
    <property type="evidence" value="ECO:0007669"/>
    <property type="project" value="UniProtKB-UniRule"/>
</dbReference>
<keyword evidence="3 6" id="KW-0547">Nucleotide-binding</keyword>
<dbReference type="PROSITE" id="PS01075">
    <property type="entry name" value="ACETATE_KINASE_1"/>
    <property type="match status" value="1"/>
</dbReference>
<dbReference type="InterPro" id="IPR000890">
    <property type="entry name" value="Aliphatic_acid_kin_short-chain"/>
</dbReference>
<comment type="subunit">
    <text evidence="6">Homodimer.</text>
</comment>
<dbReference type="AlphaFoldDB" id="A0A7D4Q765"/>
<keyword evidence="6" id="KW-0963">Cytoplasm</keyword>
<proteinExistence type="inferred from homology"/>
<feature type="binding site" evidence="6">
    <location>
        <position position="11"/>
    </location>
    <ligand>
        <name>Mg(2+)</name>
        <dbReference type="ChEBI" id="CHEBI:18420"/>
    </ligand>
</feature>
<accession>A0A7D4Q765</accession>
<dbReference type="GO" id="GO:0005524">
    <property type="term" value="F:ATP binding"/>
    <property type="evidence" value="ECO:0007669"/>
    <property type="project" value="UniProtKB-KW"/>
</dbReference>
<dbReference type="PIRSF" id="PIRSF000722">
    <property type="entry name" value="Acetate_prop_kin"/>
    <property type="match status" value="1"/>
</dbReference>
<feature type="active site" description="Proton donor/acceptor" evidence="6">
    <location>
        <position position="163"/>
    </location>
</feature>
<dbReference type="Proteomes" id="UP000502498">
    <property type="component" value="Chromosome"/>
</dbReference>
<evidence type="ECO:0000256" key="7">
    <source>
        <dbReference type="RuleBase" id="RU003835"/>
    </source>
</evidence>
<reference evidence="8 9" key="1">
    <citation type="submission" date="2020-05" db="EMBL/GenBank/DDBJ databases">
        <title>Strain PA2F3 complete genome.</title>
        <authorList>
            <person name="Kim Y.-S."/>
            <person name="Kim S.-J."/>
            <person name="Jung H.-k."/>
            <person name="Kim S.-E."/>
            <person name="Kim K.-H."/>
        </authorList>
    </citation>
    <scope>NUCLEOTIDE SEQUENCE [LARGE SCALE GENOMIC DNA]</scope>
    <source>
        <strain evidence="8 9">PA2F3</strain>
    </source>
</reference>
<comment type="catalytic activity">
    <reaction evidence="6">
        <text>acetate + ATP = acetyl phosphate + ADP</text>
        <dbReference type="Rhea" id="RHEA:11352"/>
        <dbReference type="ChEBI" id="CHEBI:22191"/>
        <dbReference type="ChEBI" id="CHEBI:30089"/>
        <dbReference type="ChEBI" id="CHEBI:30616"/>
        <dbReference type="ChEBI" id="CHEBI:456216"/>
        <dbReference type="EC" id="2.7.2.1"/>
    </reaction>
</comment>
<evidence type="ECO:0000256" key="3">
    <source>
        <dbReference type="ARBA" id="ARBA00022741"/>
    </source>
</evidence>
<keyword evidence="4 6" id="KW-0418">Kinase</keyword>
<evidence type="ECO:0000256" key="2">
    <source>
        <dbReference type="ARBA" id="ARBA00022679"/>
    </source>
</evidence>
<dbReference type="CDD" id="cd24010">
    <property type="entry name" value="ASKHA_NBD_AcK_PK"/>
    <property type="match status" value="1"/>
</dbReference>
<dbReference type="InterPro" id="IPR043129">
    <property type="entry name" value="ATPase_NBD"/>
</dbReference>
<evidence type="ECO:0000256" key="4">
    <source>
        <dbReference type="ARBA" id="ARBA00022777"/>
    </source>
</evidence>
<dbReference type="RefSeq" id="WP_172989200.1">
    <property type="nucleotide sequence ID" value="NZ_CP054038.1"/>
</dbReference>
<comment type="pathway">
    <text evidence="6">Metabolic intermediate biosynthesis; acetyl-CoA biosynthesis; acetyl-CoA from acetate: step 1/2.</text>
</comment>
<dbReference type="PANTHER" id="PTHR21060">
    <property type="entry name" value="ACETATE KINASE"/>
    <property type="match status" value="1"/>
</dbReference>
<evidence type="ECO:0000256" key="6">
    <source>
        <dbReference type="HAMAP-Rule" id="MF_00020"/>
    </source>
</evidence>
<dbReference type="InterPro" id="IPR004372">
    <property type="entry name" value="Ac/propionate_kinase"/>
</dbReference>
<gene>
    <name evidence="6" type="primary">ackA</name>
    <name evidence="8" type="ORF">HQM25_04745</name>
</gene>
<comment type="cofactor">
    <cofactor evidence="6">
        <name>Mg(2+)</name>
        <dbReference type="ChEBI" id="CHEBI:18420"/>
    </cofactor>
    <cofactor evidence="6">
        <name>Mn(2+)</name>
        <dbReference type="ChEBI" id="CHEBI:29035"/>
    </cofactor>
    <text evidence="6">Mg(2+). Can also accept Mn(2+).</text>
</comment>
<feature type="binding site" evidence="6">
    <location>
        <begin position="345"/>
        <end position="349"/>
    </location>
    <ligand>
        <name>ATP</name>
        <dbReference type="ChEBI" id="CHEBI:30616"/>
    </ligand>
</feature>
<sequence length="420" mass="44624">MTDPTSILVVNSGSSSFKYQLIDMDAERTLASGLVERIGDDEGRAKHTVHAEPGQPGEGSAAMLEATYTRTLPIPDHTAGFRVMLEAFAEHGPALDVHPPAAVGHRVVHGGARFFEPTLITPLVEINIDELSVLAPLHNPANLAGIVAARAAFPAVPHVAVFDTAFHQTLAPEAYTYAIDAKVASTHRIRRYGFHGTSHKFVSETAAAHLGRPLSELKQIVFHLGNGASVTAIDGGRSVETSMGFTPLEGLVMGTRSGDLDPAVLFHLARREGMSIDDLDDLLNKRSGLLGLAGSNDLRDIRTAIEQGDASAVLAYEVYVHRLRHYAGAYLAQLGGADVIVFTAGVGENAPFVRAHTLDTLGFAGVEIDPERNRRAGRDGGGDGRGIHVISTDASRVTVLVVPTDEELEIARQTLAVAQG</sequence>
<comment type="function">
    <text evidence="6">Catalyzes the formation of acetyl phosphate from acetate and ATP. Can also catalyze the reverse reaction.</text>
</comment>
<dbReference type="GO" id="GO:0006083">
    <property type="term" value="P:acetate metabolic process"/>
    <property type="evidence" value="ECO:0007669"/>
    <property type="project" value="TreeGrafter"/>
</dbReference>
<feature type="binding site" evidence="6">
    <location>
        <begin position="297"/>
        <end position="299"/>
    </location>
    <ligand>
        <name>ATP</name>
        <dbReference type="ChEBI" id="CHEBI:30616"/>
    </ligand>
</feature>
<feature type="site" description="Transition state stabilizer" evidence="6">
    <location>
        <position position="195"/>
    </location>
</feature>
<dbReference type="PROSITE" id="PS01076">
    <property type="entry name" value="ACETATE_KINASE_2"/>
    <property type="match status" value="1"/>
</dbReference>